<sequence>MRRTSRTATPGTGRRSPPRRLTSEPPRPAGPRPPRIRGRAGTLLGTQALFNVGFFAVVPFIAVVLSEDFALGGAAVGIVLGVRTFAQQGMFLLGGALADRCGARAVILLGCGVRIAGFLTLAASVQARPALLALFVVGTILTGLGGALFSPGLNVLVAEAESRRPWTGSPGRATLFAWLAVSGEIGAVVGPLLGAAMLGWGFAAVAAGGAALFTGIGLFLAWALPRRPPAAGGARPVPAPGAAPTGTAPGAPADRAPDRPRPAARGSSWAALRDRRFLALAGFHASDLLAYNQLYLTLPLALTRSGQGPQAVGLLFAWVSVLTLALQIPVSRWSVRVGAPAALRTGYLLTAGGFVVLLLATLAGPAADAGGAGGAADGGAGGPGTAAVLGAATLLIIGHLAASPTALGLVPRFAAGGPTGSYFGLLASCGGAAVLLGNTAVGRLLDVGAARPEAAGLPWLLLAALPALSAWAVPRILRRGI</sequence>
<comment type="subcellular location">
    <subcellularLocation>
        <location evidence="1">Cell membrane</location>
        <topology evidence="1">Multi-pass membrane protein</topology>
    </subcellularLocation>
</comment>
<keyword evidence="5 8" id="KW-1133">Transmembrane helix</keyword>
<evidence type="ECO:0000256" key="7">
    <source>
        <dbReference type="SAM" id="MobiDB-lite"/>
    </source>
</evidence>
<dbReference type="Gene3D" id="1.20.1250.20">
    <property type="entry name" value="MFS general substrate transporter like domains"/>
    <property type="match status" value="1"/>
</dbReference>
<keyword evidence="6 8" id="KW-0472">Membrane</keyword>
<keyword evidence="10" id="KW-1185">Reference proteome</keyword>
<dbReference type="PANTHER" id="PTHR23517:SF2">
    <property type="entry name" value="MULTIDRUG RESISTANCE PROTEIN MDTH"/>
    <property type="match status" value="1"/>
</dbReference>
<evidence type="ECO:0000313" key="10">
    <source>
        <dbReference type="Proteomes" id="UP000023067"/>
    </source>
</evidence>
<feature type="transmembrane region" description="Helical" evidence="8">
    <location>
        <begin position="200"/>
        <end position="224"/>
    </location>
</feature>
<feature type="transmembrane region" description="Helical" evidence="8">
    <location>
        <begin position="175"/>
        <end position="194"/>
    </location>
</feature>
<dbReference type="Pfam" id="PF07690">
    <property type="entry name" value="MFS_1"/>
    <property type="match status" value="1"/>
</dbReference>
<evidence type="ECO:0000256" key="6">
    <source>
        <dbReference type="ARBA" id="ARBA00023136"/>
    </source>
</evidence>
<reference evidence="9 10" key="1">
    <citation type="submission" date="2014-02" db="EMBL/GenBank/DDBJ databases">
        <title>Genome sequence of Brachybacterium phenoliresistens strain W13A50.</title>
        <authorList>
            <person name="Wang X."/>
        </authorList>
    </citation>
    <scope>NUCLEOTIDE SEQUENCE [LARGE SCALE GENOMIC DNA]</scope>
    <source>
        <strain evidence="9 10">W13A50</strain>
    </source>
</reference>
<accession>Z9JQZ2</accession>
<dbReference type="HOGENOM" id="CLU_001265_60_2_11"/>
<dbReference type="GO" id="GO:0005886">
    <property type="term" value="C:plasma membrane"/>
    <property type="evidence" value="ECO:0007669"/>
    <property type="project" value="UniProtKB-SubCell"/>
</dbReference>
<gene>
    <name evidence="9" type="ORF">BF93_04225</name>
</gene>
<feature type="region of interest" description="Disordered" evidence="7">
    <location>
        <begin position="232"/>
        <end position="267"/>
    </location>
</feature>
<dbReference type="AlphaFoldDB" id="Z9JQZ2"/>
<dbReference type="PANTHER" id="PTHR23517">
    <property type="entry name" value="RESISTANCE PROTEIN MDTM, PUTATIVE-RELATED-RELATED"/>
    <property type="match status" value="1"/>
</dbReference>
<evidence type="ECO:0000256" key="3">
    <source>
        <dbReference type="ARBA" id="ARBA00022475"/>
    </source>
</evidence>
<feature type="transmembrane region" description="Helical" evidence="8">
    <location>
        <begin position="422"/>
        <end position="445"/>
    </location>
</feature>
<feature type="transmembrane region" description="Helical" evidence="8">
    <location>
        <begin position="315"/>
        <end position="335"/>
    </location>
</feature>
<keyword evidence="2" id="KW-0813">Transport</keyword>
<feature type="region of interest" description="Disordered" evidence="7">
    <location>
        <begin position="1"/>
        <end position="37"/>
    </location>
</feature>
<dbReference type="eggNOG" id="COG0477">
    <property type="taxonomic scope" value="Bacteria"/>
</dbReference>
<protein>
    <submittedName>
        <fullName evidence="9">Membrane protein</fullName>
    </submittedName>
</protein>
<dbReference type="InterPro" id="IPR011701">
    <property type="entry name" value="MFS"/>
</dbReference>
<feature type="transmembrane region" description="Helical" evidence="8">
    <location>
        <begin position="42"/>
        <end position="65"/>
    </location>
</feature>
<feature type="transmembrane region" description="Helical" evidence="8">
    <location>
        <begin position="347"/>
        <end position="367"/>
    </location>
</feature>
<dbReference type="OrthoDB" id="3285778at2"/>
<comment type="caution">
    <text evidence="9">The sequence shown here is derived from an EMBL/GenBank/DDBJ whole genome shotgun (WGS) entry which is preliminary data.</text>
</comment>
<dbReference type="STRING" id="396014.BF93_04225"/>
<feature type="compositionally biased region" description="Low complexity" evidence="7">
    <location>
        <begin position="232"/>
        <end position="254"/>
    </location>
</feature>
<feature type="transmembrane region" description="Helical" evidence="8">
    <location>
        <begin position="277"/>
        <end position="295"/>
    </location>
</feature>
<dbReference type="EMBL" id="JDYK01000017">
    <property type="protein sequence ID" value="EWS80221.1"/>
    <property type="molecule type" value="Genomic_DNA"/>
</dbReference>
<dbReference type="InterPro" id="IPR050171">
    <property type="entry name" value="MFS_Transporters"/>
</dbReference>
<dbReference type="PATRIC" id="fig|396014.3.peg.2876"/>
<proteinExistence type="predicted"/>
<keyword evidence="4 8" id="KW-0812">Transmembrane</keyword>
<feature type="compositionally biased region" description="Low complexity" evidence="7">
    <location>
        <begin position="1"/>
        <end position="15"/>
    </location>
</feature>
<feature type="transmembrane region" description="Helical" evidence="8">
    <location>
        <begin position="71"/>
        <end position="93"/>
    </location>
</feature>
<evidence type="ECO:0000256" key="8">
    <source>
        <dbReference type="SAM" id="Phobius"/>
    </source>
</evidence>
<evidence type="ECO:0000256" key="4">
    <source>
        <dbReference type="ARBA" id="ARBA00022692"/>
    </source>
</evidence>
<feature type="transmembrane region" description="Helical" evidence="8">
    <location>
        <begin position="457"/>
        <end position="477"/>
    </location>
</feature>
<evidence type="ECO:0000256" key="1">
    <source>
        <dbReference type="ARBA" id="ARBA00004651"/>
    </source>
</evidence>
<feature type="transmembrane region" description="Helical" evidence="8">
    <location>
        <begin position="131"/>
        <end position="154"/>
    </location>
</feature>
<name>Z9JQZ2_9MICO</name>
<dbReference type="InterPro" id="IPR036259">
    <property type="entry name" value="MFS_trans_sf"/>
</dbReference>
<feature type="transmembrane region" description="Helical" evidence="8">
    <location>
        <begin position="387"/>
        <end position="410"/>
    </location>
</feature>
<dbReference type="RefSeq" id="WP_051487001.1">
    <property type="nucleotide sequence ID" value="NZ_KK070000.1"/>
</dbReference>
<dbReference type="Proteomes" id="UP000023067">
    <property type="component" value="Unassembled WGS sequence"/>
</dbReference>
<dbReference type="SUPFAM" id="SSF103473">
    <property type="entry name" value="MFS general substrate transporter"/>
    <property type="match status" value="1"/>
</dbReference>
<dbReference type="GO" id="GO:0022857">
    <property type="term" value="F:transmembrane transporter activity"/>
    <property type="evidence" value="ECO:0007669"/>
    <property type="project" value="InterPro"/>
</dbReference>
<evidence type="ECO:0000256" key="5">
    <source>
        <dbReference type="ARBA" id="ARBA00022989"/>
    </source>
</evidence>
<feature type="transmembrane region" description="Helical" evidence="8">
    <location>
        <begin position="105"/>
        <end position="125"/>
    </location>
</feature>
<evidence type="ECO:0000313" key="9">
    <source>
        <dbReference type="EMBL" id="EWS80221.1"/>
    </source>
</evidence>
<keyword evidence="3" id="KW-1003">Cell membrane</keyword>
<evidence type="ECO:0000256" key="2">
    <source>
        <dbReference type="ARBA" id="ARBA00022448"/>
    </source>
</evidence>
<organism evidence="9 10">
    <name type="scientific">Brachybacterium phenoliresistens</name>
    <dbReference type="NCBI Taxonomy" id="396014"/>
    <lineage>
        <taxon>Bacteria</taxon>
        <taxon>Bacillati</taxon>
        <taxon>Actinomycetota</taxon>
        <taxon>Actinomycetes</taxon>
        <taxon>Micrococcales</taxon>
        <taxon>Dermabacteraceae</taxon>
        <taxon>Brachybacterium</taxon>
    </lineage>
</organism>